<dbReference type="GO" id="GO:0102208">
    <property type="term" value="F:2-polyprenyl-6-hydroxyphenol methylase activity"/>
    <property type="evidence" value="ECO:0007669"/>
    <property type="project" value="UniProtKB-EC"/>
</dbReference>
<dbReference type="PANTHER" id="PTHR43464:SF19">
    <property type="entry name" value="UBIQUINONE BIOSYNTHESIS O-METHYLTRANSFERASE, MITOCHONDRIAL"/>
    <property type="match status" value="1"/>
</dbReference>
<dbReference type="EC" id="2.1.1.64" evidence="5"/>
<feature type="binding site" evidence="5">
    <location>
        <position position="121"/>
    </location>
    <ligand>
        <name>S-adenosyl-L-methionine</name>
        <dbReference type="ChEBI" id="CHEBI:59789"/>
    </ligand>
</feature>
<dbReference type="EC" id="2.1.1.222" evidence="5"/>
<name>A0ABY7APJ9_9ALTE</name>
<dbReference type="NCBIfam" id="TIGR01983">
    <property type="entry name" value="UbiG"/>
    <property type="match status" value="1"/>
</dbReference>
<keyword evidence="1 5" id="KW-0489">Methyltransferase</keyword>
<evidence type="ECO:0000256" key="5">
    <source>
        <dbReference type="HAMAP-Rule" id="MF_00472"/>
    </source>
</evidence>
<keyword evidence="4 5" id="KW-0949">S-adenosyl-L-methionine</keyword>
<evidence type="ECO:0000256" key="2">
    <source>
        <dbReference type="ARBA" id="ARBA00022679"/>
    </source>
</evidence>
<dbReference type="GO" id="GO:0032259">
    <property type="term" value="P:methylation"/>
    <property type="evidence" value="ECO:0007669"/>
    <property type="project" value="UniProtKB-KW"/>
</dbReference>
<feature type="binding site" evidence="5">
    <location>
        <position position="56"/>
    </location>
    <ligand>
        <name>S-adenosyl-L-methionine</name>
        <dbReference type="ChEBI" id="CHEBI:59789"/>
    </ligand>
</feature>
<comment type="function">
    <text evidence="5">O-methyltransferase that catalyzes the 2 O-methylation steps in the ubiquinone biosynthetic pathway.</text>
</comment>
<proteinExistence type="inferred from homology"/>
<evidence type="ECO:0000256" key="3">
    <source>
        <dbReference type="ARBA" id="ARBA00022688"/>
    </source>
</evidence>
<organism evidence="6 7">
    <name type="scientific">Catenovulum adriaticum</name>
    <dbReference type="NCBI Taxonomy" id="2984846"/>
    <lineage>
        <taxon>Bacteria</taxon>
        <taxon>Pseudomonadati</taxon>
        <taxon>Pseudomonadota</taxon>
        <taxon>Gammaproteobacteria</taxon>
        <taxon>Alteromonadales</taxon>
        <taxon>Alteromonadaceae</taxon>
        <taxon>Catenovulum</taxon>
    </lineage>
</organism>
<comment type="catalytic activity">
    <reaction evidence="5">
        <text>a 3-(all-trans-polyprenyl)benzene-1,2-diol + S-adenosyl-L-methionine = a 2-methoxy-6-(all-trans-polyprenyl)phenol + S-adenosyl-L-homocysteine + H(+)</text>
        <dbReference type="Rhea" id="RHEA:31411"/>
        <dbReference type="Rhea" id="RHEA-COMP:9550"/>
        <dbReference type="Rhea" id="RHEA-COMP:9551"/>
        <dbReference type="ChEBI" id="CHEBI:15378"/>
        <dbReference type="ChEBI" id="CHEBI:57856"/>
        <dbReference type="ChEBI" id="CHEBI:59789"/>
        <dbReference type="ChEBI" id="CHEBI:62729"/>
        <dbReference type="ChEBI" id="CHEBI:62731"/>
        <dbReference type="EC" id="2.1.1.222"/>
    </reaction>
</comment>
<dbReference type="HAMAP" id="MF_00472">
    <property type="entry name" value="UbiG"/>
    <property type="match status" value="1"/>
</dbReference>
<comment type="similarity">
    <text evidence="5">Belongs to the methyltransferase superfamily. UbiG/COQ3 family.</text>
</comment>
<dbReference type="Gene3D" id="3.40.50.150">
    <property type="entry name" value="Vaccinia Virus protein VP39"/>
    <property type="match status" value="1"/>
</dbReference>
<dbReference type="RefSeq" id="WP_268075912.1">
    <property type="nucleotide sequence ID" value="NZ_CP109965.1"/>
</dbReference>
<dbReference type="InterPro" id="IPR029063">
    <property type="entry name" value="SAM-dependent_MTases_sf"/>
</dbReference>
<evidence type="ECO:0000256" key="4">
    <source>
        <dbReference type="ARBA" id="ARBA00022691"/>
    </source>
</evidence>
<gene>
    <name evidence="5 6" type="primary">ubiG</name>
    <name evidence="6" type="ORF">OLW01_06405</name>
</gene>
<keyword evidence="7" id="KW-1185">Reference proteome</keyword>
<dbReference type="EMBL" id="CP109965">
    <property type="protein sequence ID" value="WAJ71424.1"/>
    <property type="molecule type" value="Genomic_DNA"/>
</dbReference>
<evidence type="ECO:0000256" key="1">
    <source>
        <dbReference type="ARBA" id="ARBA00022603"/>
    </source>
</evidence>
<evidence type="ECO:0000313" key="6">
    <source>
        <dbReference type="EMBL" id="WAJ71424.1"/>
    </source>
</evidence>
<dbReference type="SUPFAM" id="SSF53335">
    <property type="entry name" value="S-adenosyl-L-methionine-dependent methyltransferases"/>
    <property type="match status" value="1"/>
</dbReference>
<evidence type="ECO:0000313" key="7">
    <source>
        <dbReference type="Proteomes" id="UP001163726"/>
    </source>
</evidence>
<dbReference type="PANTHER" id="PTHR43464">
    <property type="entry name" value="METHYLTRANSFERASE"/>
    <property type="match status" value="1"/>
</dbReference>
<dbReference type="CDD" id="cd02440">
    <property type="entry name" value="AdoMet_MTases"/>
    <property type="match status" value="1"/>
</dbReference>
<dbReference type="GO" id="GO:0061542">
    <property type="term" value="F:3-demethylubiquinol 3-O-methyltransferase activity"/>
    <property type="evidence" value="ECO:0007669"/>
    <property type="project" value="UniProtKB-EC"/>
</dbReference>
<dbReference type="InterPro" id="IPR010233">
    <property type="entry name" value="UbiG_MeTrfase"/>
</dbReference>
<accession>A0ABY7APJ9</accession>
<sequence>MNNIDPLEIEKFNQIAQHWWDLSGDFAPLHQMNPTRVNYIAELAQPLFDKKILDVGCGGGILAEALAKQGAHVTAIDAAPDSIKVAQLHAKSEQLDINYQHTSVEPFAEQYQAQFDVVTCLEMLEHVPDPASVIEACCKLVKPGGYLFCSTLNRSVKGYLLGIVAAEYLLNIVPKGTHDYKKFLRPSELINMIELQGLKVSRVNGIHFNPLLKSFKINSDPGVNYILCAQKI</sequence>
<reference evidence="6" key="1">
    <citation type="submission" date="2022-10" db="EMBL/GenBank/DDBJ databases">
        <title>Catenovulum adriacola sp. nov. isolated in the Harbour of Susak.</title>
        <authorList>
            <person name="Schoch T."/>
            <person name="Reich S.J."/>
            <person name="Stoeferle S."/>
            <person name="Flaiz M."/>
            <person name="Kazda M."/>
            <person name="Riedel C.U."/>
            <person name="Duerre P."/>
        </authorList>
    </citation>
    <scope>NUCLEOTIDE SEQUENCE</scope>
    <source>
        <strain evidence="6">TS8</strain>
    </source>
</reference>
<keyword evidence="3 5" id="KW-0831">Ubiquinone biosynthesis</keyword>
<dbReference type="Proteomes" id="UP001163726">
    <property type="component" value="Chromosome"/>
</dbReference>
<feature type="binding site" evidence="5">
    <location>
        <position position="77"/>
    </location>
    <ligand>
        <name>S-adenosyl-L-methionine</name>
        <dbReference type="ChEBI" id="CHEBI:59789"/>
    </ligand>
</feature>
<comment type="catalytic activity">
    <reaction evidence="5">
        <text>a 3-demethylubiquinol + S-adenosyl-L-methionine = a ubiquinol + S-adenosyl-L-homocysteine + H(+)</text>
        <dbReference type="Rhea" id="RHEA:44380"/>
        <dbReference type="Rhea" id="RHEA-COMP:9566"/>
        <dbReference type="Rhea" id="RHEA-COMP:10914"/>
        <dbReference type="ChEBI" id="CHEBI:15378"/>
        <dbReference type="ChEBI" id="CHEBI:17976"/>
        <dbReference type="ChEBI" id="CHEBI:57856"/>
        <dbReference type="ChEBI" id="CHEBI:59789"/>
        <dbReference type="ChEBI" id="CHEBI:84422"/>
        <dbReference type="EC" id="2.1.1.64"/>
    </reaction>
</comment>
<feature type="binding site" evidence="5">
    <location>
        <position position="36"/>
    </location>
    <ligand>
        <name>S-adenosyl-L-methionine</name>
        <dbReference type="ChEBI" id="CHEBI:59789"/>
    </ligand>
</feature>
<protein>
    <recommendedName>
        <fullName evidence="5">Ubiquinone biosynthesis O-methyltransferase</fullName>
    </recommendedName>
    <alternativeName>
        <fullName evidence="5">2-polyprenyl-6-hydroxyphenol methylase</fullName>
        <ecNumber evidence="5">2.1.1.222</ecNumber>
    </alternativeName>
    <alternativeName>
        <fullName evidence="5">3-demethylubiquinone 3-O-methyltransferase</fullName>
        <ecNumber evidence="5">2.1.1.64</ecNumber>
    </alternativeName>
</protein>
<keyword evidence="2 5" id="KW-0808">Transferase</keyword>
<dbReference type="Pfam" id="PF13489">
    <property type="entry name" value="Methyltransf_23"/>
    <property type="match status" value="1"/>
</dbReference>
<comment type="pathway">
    <text evidence="5">Cofactor biosynthesis; ubiquinone biosynthesis.</text>
</comment>